<proteinExistence type="predicted"/>
<name>A0A8S5RD18_9VIRU</name>
<protein>
    <submittedName>
        <fullName evidence="1">Uncharacterized protein</fullName>
    </submittedName>
</protein>
<accession>A0A8S5RD18</accession>
<dbReference type="EMBL" id="BK059093">
    <property type="protein sequence ID" value="DAE29280.1"/>
    <property type="molecule type" value="Genomic_DNA"/>
</dbReference>
<organism evidence="1">
    <name type="scientific">virus sp. ctx9V1</name>
    <dbReference type="NCBI Taxonomy" id="2828001"/>
    <lineage>
        <taxon>Viruses</taxon>
    </lineage>
</organism>
<reference evidence="1" key="1">
    <citation type="journal article" date="2021" name="Proc. Natl. Acad. Sci. U.S.A.">
        <title>A Catalog of Tens of Thousands of Viruses from Human Metagenomes Reveals Hidden Associations with Chronic Diseases.</title>
        <authorList>
            <person name="Tisza M.J."/>
            <person name="Buck C.B."/>
        </authorList>
    </citation>
    <scope>NUCLEOTIDE SEQUENCE</scope>
    <source>
        <strain evidence="1">Ctx9V1</strain>
    </source>
</reference>
<sequence>MLNVFISSVCQNQTRPCRQFYNMPRLSKWNLHNSVEDARGREGSRTPVQTDYFIHTVRSCKCSDDQSEHSI</sequence>
<evidence type="ECO:0000313" key="1">
    <source>
        <dbReference type="EMBL" id="DAE29280.1"/>
    </source>
</evidence>